<evidence type="ECO:0000313" key="3">
    <source>
        <dbReference type="Proteomes" id="UP000807716"/>
    </source>
</evidence>
<protein>
    <submittedName>
        <fullName evidence="2">Uncharacterized protein</fullName>
    </submittedName>
</protein>
<keyword evidence="3" id="KW-1185">Reference proteome</keyword>
<dbReference type="OrthoDB" id="10423755at2759"/>
<dbReference type="AlphaFoldDB" id="A0A9P6PTM5"/>
<comment type="caution">
    <text evidence="2">The sequence shown here is derived from an EMBL/GenBank/DDBJ whole genome shotgun (WGS) entry which is preliminary data.</text>
</comment>
<accession>A0A9P6PTM5</accession>
<organism evidence="2 3">
    <name type="scientific">Actinomortierella ambigua</name>
    <dbReference type="NCBI Taxonomy" id="1343610"/>
    <lineage>
        <taxon>Eukaryota</taxon>
        <taxon>Fungi</taxon>
        <taxon>Fungi incertae sedis</taxon>
        <taxon>Mucoromycota</taxon>
        <taxon>Mortierellomycotina</taxon>
        <taxon>Mortierellomycetes</taxon>
        <taxon>Mortierellales</taxon>
        <taxon>Mortierellaceae</taxon>
        <taxon>Actinomortierella</taxon>
    </lineage>
</organism>
<feature type="chain" id="PRO_5040516590" evidence="1">
    <location>
        <begin position="22"/>
        <end position="148"/>
    </location>
</feature>
<keyword evidence="1" id="KW-0732">Signal</keyword>
<evidence type="ECO:0000313" key="2">
    <source>
        <dbReference type="EMBL" id="KAG0252616.1"/>
    </source>
</evidence>
<dbReference type="Proteomes" id="UP000807716">
    <property type="component" value="Unassembled WGS sequence"/>
</dbReference>
<dbReference type="EMBL" id="JAAAJB010000646">
    <property type="protein sequence ID" value="KAG0252616.1"/>
    <property type="molecule type" value="Genomic_DNA"/>
</dbReference>
<reference evidence="2" key="1">
    <citation type="journal article" date="2020" name="Fungal Divers.">
        <title>Resolving the Mortierellaceae phylogeny through synthesis of multi-gene phylogenetics and phylogenomics.</title>
        <authorList>
            <person name="Vandepol N."/>
            <person name="Liber J."/>
            <person name="Desiro A."/>
            <person name="Na H."/>
            <person name="Kennedy M."/>
            <person name="Barry K."/>
            <person name="Grigoriev I.V."/>
            <person name="Miller A.N."/>
            <person name="O'Donnell K."/>
            <person name="Stajich J.E."/>
            <person name="Bonito G."/>
        </authorList>
    </citation>
    <scope>NUCLEOTIDE SEQUENCE</scope>
    <source>
        <strain evidence="2">BC1065</strain>
    </source>
</reference>
<proteinExistence type="predicted"/>
<sequence>MLMKLLTFLVALLFLMSPAEACAYACRRDGPFRDAQVAGTMSTRNFNGAIVFAKFDWRFKHTQNNYEGGLSYIPNLFKESKTHCSSDGAFCINDRLYIGGERQFGYTLYFNGECSNYWGRFSQRGRCPVAPKTTTSCTWDKSMNYVSC</sequence>
<name>A0A9P6PTM5_9FUNG</name>
<evidence type="ECO:0000256" key="1">
    <source>
        <dbReference type="SAM" id="SignalP"/>
    </source>
</evidence>
<gene>
    <name evidence="2" type="ORF">DFQ27_007948</name>
</gene>
<feature type="signal peptide" evidence="1">
    <location>
        <begin position="1"/>
        <end position="21"/>
    </location>
</feature>